<dbReference type="Pfam" id="PF02518">
    <property type="entry name" value="HATPase_c"/>
    <property type="match status" value="1"/>
</dbReference>
<dbReference type="PANTHER" id="PTHR43065">
    <property type="entry name" value="SENSOR HISTIDINE KINASE"/>
    <property type="match status" value="1"/>
</dbReference>
<dbReference type="STRING" id="522772.Dacet_2449"/>
<feature type="domain" description="Histidine kinase" evidence="4">
    <location>
        <begin position="271"/>
        <end position="514"/>
    </location>
</feature>
<dbReference type="Pfam" id="PF11845">
    <property type="entry name" value="Tll0287-like"/>
    <property type="match status" value="1"/>
</dbReference>
<dbReference type="EC" id="2.7.13.3" evidence="2"/>
<dbReference type="SUPFAM" id="SSF47384">
    <property type="entry name" value="Homodimeric domain of signal transducing histidine kinase"/>
    <property type="match status" value="1"/>
</dbReference>
<dbReference type="KEGG" id="dap:Dacet_2449"/>
<gene>
    <name evidence="5" type="ordered locus">Dacet_2449</name>
</gene>
<dbReference type="AlphaFoldDB" id="D4H481"/>
<keyword evidence="3" id="KW-1133">Transmembrane helix</keyword>
<dbReference type="SMART" id="SM00387">
    <property type="entry name" value="HATPase_c"/>
    <property type="match status" value="1"/>
</dbReference>
<evidence type="ECO:0000256" key="2">
    <source>
        <dbReference type="ARBA" id="ARBA00012438"/>
    </source>
</evidence>
<dbReference type="Gene3D" id="3.30.565.10">
    <property type="entry name" value="Histidine kinase-like ATPase, C-terminal domain"/>
    <property type="match status" value="1"/>
</dbReference>
<name>D4H481_DENA2</name>
<evidence type="ECO:0000313" key="5">
    <source>
        <dbReference type="EMBL" id="ADD69210.1"/>
    </source>
</evidence>
<dbReference type="InterPro" id="IPR036097">
    <property type="entry name" value="HisK_dim/P_sf"/>
</dbReference>
<dbReference type="InterPro" id="IPR003594">
    <property type="entry name" value="HATPase_dom"/>
</dbReference>
<organism evidence="5 6">
    <name type="scientific">Denitrovibrio acetiphilus (strain DSM 12809 / NBRC 114555 / N2460)</name>
    <dbReference type="NCBI Taxonomy" id="522772"/>
    <lineage>
        <taxon>Bacteria</taxon>
        <taxon>Pseudomonadati</taxon>
        <taxon>Deferribacterota</taxon>
        <taxon>Deferribacteres</taxon>
        <taxon>Deferribacterales</taxon>
        <taxon>Geovibrionaceae</taxon>
        <taxon>Denitrovibrio</taxon>
    </lineage>
</organism>
<keyword evidence="3" id="KW-0812">Transmembrane</keyword>
<keyword evidence="5" id="KW-0418">Kinase</keyword>
<keyword evidence="6" id="KW-1185">Reference proteome</keyword>
<dbReference type="SUPFAM" id="SSF55874">
    <property type="entry name" value="ATPase domain of HSP90 chaperone/DNA topoisomerase II/histidine kinase"/>
    <property type="match status" value="1"/>
</dbReference>
<protein>
    <recommendedName>
        <fullName evidence="2">histidine kinase</fullName>
        <ecNumber evidence="2">2.7.13.3</ecNumber>
    </recommendedName>
</protein>
<accession>D4H481</accession>
<evidence type="ECO:0000313" key="6">
    <source>
        <dbReference type="Proteomes" id="UP000002012"/>
    </source>
</evidence>
<dbReference type="HOGENOM" id="CLU_000445_114_64_0"/>
<evidence type="ECO:0000259" key="4">
    <source>
        <dbReference type="PROSITE" id="PS50109"/>
    </source>
</evidence>
<dbReference type="OrthoDB" id="9793144at2"/>
<proteinExistence type="predicted"/>
<dbReference type="InterPro" id="IPR036890">
    <property type="entry name" value="HATPase_C_sf"/>
</dbReference>
<dbReference type="RefSeq" id="WP_013011711.1">
    <property type="nucleotide sequence ID" value="NC_013943.1"/>
</dbReference>
<sequence>MKSIFYAPVFIFVLFMIFLITFELYHGKHNYNVIMQSRADEIINTVTTYREWAADVGMIYADAEKIPPNPFLEWRSDRDVYTENLHLTMLNPSYMTRLVSNLLNEHSGFTLRMVGVDAMNHFNEPSEWELRGFDAFKSGLGLYTDPENGALLQKSFRYMKPLFTTEACIPCHLKQGFQVGDLIGGISIEMPGGKVASILLHNTVRNITVYTVISLILLVSVTLLQNKIYSISSSQEENINNLNKEIKRRQLSEEALVQQTRIASQGELLSLVAHHWRQPLNVVSLTLDMIREEIEDVDPDNNYSFKNIDESLALIQDLSTSIDVFSKRFAKDDENSYFNSTNIIMETINIMEPLMVSMNIKLWLKCSTEDSDTDICLCTKDMRDKETCIKDDVLLEGSSNQFSQILLTLLKNSYEAILDHRYKESEIRQGAVHISVFSTKTTFTMSVIDNGCGFTPEAASRAFEPYYTTKGYDYGRGTGLYFAKNLAHKFEDGDLMIDSDYEYTKVVFKAKRVHPQNR</sequence>
<dbReference type="PANTHER" id="PTHR43065:SF42">
    <property type="entry name" value="TWO-COMPONENT SENSOR PPRA"/>
    <property type="match status" value="1"/>
</dbReference>
<dbReference type="GO" id="GO:0000155">
    <property type="term" value="F:phosphorelay sensor kinase activity"/>
    <property type="evidence" value="ECO:0007669"/>
    <property type="project" value="InterPro"/>
</dbReference>
<evidence type="ECO:0000256" key="3">
    <source>
        <dbReference type="SAM" id="Phobius"/>
    </source>
</evidence>
<dbReference type="InParanoid" id="D4H481"/>
<keyword evidence="5" id="KW-0808">Transferase</keyword>
<dbReference type="PROSITE" id="PS50109">
    <property type="entry name" value="HIS_KIN"/>
    <property type="match status" value="1"/>
</dbReference>
<dbReference type="CDD" id="cd00082">
    <property type="entry name" value="HisKA"/>
    <property type="match status" value="1"/>
</dbReference>
<feature type="transmembrane region" description="Helical" evidence="3">
    <location>
        <begin position="207"/>
        <end position="224"/>
    </location>
</feature>
<dbReference type="Proteomes" id="UP000002012">
    <property type="component" value="Chromosome"/>
</dbReference>
<dbReference type="InterPro" id="IPR021796">
    <property type="entry name" value="Tll0287-like_dom"/>
</dbReference>
<dbReference type="Gene3D" id="1.10.287.130">
    <property type="match status" value="1"/>
</dbReference>
<dbReference type="PaxDb" id="522772-Dacet_2449"/>
<feature type="transmembrane region" description="Helical" evidence="3">
    <location>
        <begin position="6"/>
        <end position="25"/>
    </location>
</feature>
<evidence type="ECO:0000256" key="1">
    <source>
        <dbReference type="ARBA" id="ARBA00000085"/>
    </source>
</evidence>
<comment type="catalytic activity">
    <reaction evidence="1">
        <text>ATP + protein L-histidine = ADP + protein N-phospho-L-histidine.</text>
        <dbReference type="EC" id="2.7.13.3"/>
    </reaction>
</comment>
<dbReference type="InterPro" id="IPR003661">
    <property type="entry name" value="HisK_dim/P_dom"/>
</dbReference>
<dbReference type="InterPro" id="IPR005467">
    <property type="entry name" value="His_kinase_dom"/>
</dbReference>
<keyword evidence="3" id="KW-0472">Membrane</keyword>
<dbReference type="eggNOG" id="COG4191">
    <property type="taxonomic scope" value="Bacteria"/>
</dbReference>
<dbReference type="EMBL" id="CP001968">
    <property type="protein sequence ID" value="ADD69210.1"/>
    <property type="molecule type" value="Genomic_DNA"/>
</dbReference>
<reference evidence="5 6" key="1">
    <citation type="journal article" date="2010" name="Stand. Genomic Sci.">
        <title>Complete genome sequence of Denitrovibrio acetiphilus type strain (N2460).</title>
        <authorList>
            <person name="Kiss H."/>
            <person name="Lang E."/>
            <person name="Lapidus A."/>
            <person name="Copeland A."/>
            <person name="Nolan M."/>
            <person name="Glavina Del Rio T."/>
            <person name="Chen F."/>
            <person name="Lucas S."/>
            <person name="Tice H."/>
            <person name="Cheng J.F."/>
            <person name="Han C."/>
            <person name="Goodwin L."/>
            <person name="Pitluck S."/>
            <person name="Liolios K."/>
            <person name="Pati A."/>
            <person name="Ivanova N."/>
            <person name="Mavromatis K."/>
            <person name="Chen A."/>
            <person name="Palaniappan K."/>
            <person name="Land M."/>
            <person name="Hauser L."/>
            <person name="Chang Y.J."/>
            <person name="Jeffries C.D."/>
            <person name="Detter J.C."/>
            <person name="Brettin T."/>
            <person name="Spring S."/>
            <person name="Rohde M."/>
            <person name="Goker M."/>
            <person name="Woyke T."/>
            <person name="Bristow J."/>
            <person name="Eisen J.A."/>
            <person name="Markowitz V."/>
            <person name="Hugenholtz P."/>
            <person name="Kyrpides N.C."/>
            <person name="Klenk H.P."/>
        </authorList>
    </citation>
    <scope>NUCLEOTIDE SEQUENCE [LARGE SCALE GENOMIC DNA]</scope>
    <source>
        <strain evidence="6">DSM 12809 / NBRC 114555 / N2460</strain>
    </source>
</reference>